<dbReference type="Proteomes" id="UP000005239">
    <property type="component" value="Unassembled WGS sequence"/>
</dbReference>
<feature type="compositionally biased region" description="Acidic residues" evidence="1">
    <location>
        <begin position="1"/>
        <end position="19"/>
    </location>
</feature>
<keyword evidence="2" id="KW-1133">Transmembrane helix</keyword>
<dbReference type="AlphaFoldDB" id="A0A2A6D2W3"/>
<name>A0A2A6D2W3_PRIPA</name>
<evidence type="ECO:0000313" key="4">
    <source>
        <dbReference type="Proteomes" id="UP000005239"/>
    </source>
</evidence>
<feature type="transmembrane region" description="Helical" evidence="2">
    <location>
        <begin position="675"/>
        <end position="695"/>
    </location>
</feature>
<dbReference type="InterPro" id="IPR016187">
    <property type="entry name" value="CTDL_fold"/>
</dbReference>
<keyword evidence="2" id="KW-0472">Membrane</keyword>
<protein>
    <submittedName>
        <fullName evidence="3">C-type lectin</fullName>
    </submittedName>
</protein>
<proteinExistence type="predicted"/>
<dbReference type="SUPFAM" id="SSF56436">
    <property type="entry name" value="C-type lectin-like"/>
    <property type="match status" value="1"/>
</dbReference>
<keyword evidence="2" id="KW-0812">Transmembrane</keyword>
<dbReference type="InterPro" id="IPR016186">
    <property type="entry name" value="C-type_lectin-like/link_sf"/>
</dbReference>
<dbReference type="PROSITE" id="PS50041">
    <property type="entry name" value="C_TYPE_LECTIN_2"/>
    <property type="match status" value="1"/>
</dbReference>
<dbReference type="Gene3D" id="3.10.100.10">
    <property type="entry name" value="Mannose-Binding Protein A, subunit A"/>
    <property type="match status" value="1"/>
</dbReference>
<feature type="region of interest" description="Disordered" evidence="1">
    <location>
        <begin position="1"/>
        <end position="26"/>
    </location>
</feature>
<evidence type="ECO:0000313" key="3">
    <source>
        <dbReference type="EnsemblMetazoa" id="PPA20602.1"/>
    </source>
</evidence>
<dbReference type="CDD" id="cd00037">
    <property type="entry name" value="CLECT"/>
    <property type="match status" value="1"/>
</dbReference>
<reference evidence="3" key="2">
    <citation type="submission" date="2022-06" db="UniProtKB">
        <authorList>
            <consortium name="EnsemblMetazoa"/>
        </authorList>
    </citation>
    <scope>IDENTIFICATION</scope>
    <source>
        <strain evidence="3">PS312</strain>
    </source>
</reference>
<organism evidence="3 4">
    <name type="scientific">Pristionchus pacificus</name>
    <name type="common">Parasitic nematode worm</name>
    <dbReference type="NCBI Taxonomy" id="54126"/>
    <lineage>
        <taxon>Eukaryota</taxon>
        <taxon>Metazoa</taxon>
        <taxon>Ecdysozoa</taxon>
        <taxon>Nematoda</taxon>
        <taxon>Chromadorea</taxon>
        <taxon>Rhabditida</taxon>
        <taxon>Rhabditina</taxon>
        <taxon>Diplogasteromorpha</taxon>
        <taxon>Diplogasteroidea</taxon>
        <taxon>Neodiplogasteridae</taxon>
        <taxon>Pristionchus</taxon>
    </lineage>
</organism>
<reference evidence="4" key="1">
    <citation type="journal article" date="2008" name="Nat. Genet.">
        <title>The Pristionchus pacificus genome provides a unique perspective on nematode lifestyle and parasitism.</title>
        <authorList>
            <person name="Dieterich C."/>
            <person name="Clifton S.W."/>
            <person name="Schuster L.N."/>
            <person name="Chinwalla A."/>
            <person name="Delehaunty K."/>
            <person name="Dinkelacker I."/>
            <person name="Fulton L."/>
            <person name="Fulton R."/>
            <person name="Godfrey J."/>
            <person name="Minx P."/>
            <person name="Mitreva M."/>
            <person name="Roeseler W."/>
            <person name="Tian H."/>
            <person name="Witte H."/>
            <person name="Yang S.P."/>
            <person name="Wilson R.K."/>
            <person name="Sommer R.J."/>
        </authorList>
    </citation>
    <scope>NUCLEOTIDE SEQUENCE [LARGE SCALE GENOMIC DNA]</scope>
    <source>
        <strain evidence="4">PS312</strain>
    </source>
</reference>
<accession>A0A8R1YIR6</accession>
<evidence type="ECO:0000256" key="1">
    <source>
        <dbReference type="SAM" id="MobiDB-lite"/>
    </source>
</evidence>
<dbReference type="InterPro" id="IPR001304">
    <property type="entry name" value="C-type_lectin-like"/>
</dbReference>
<accession>A0A2A6D2W3</accession>
<gene>
    <name evidence="3" type="primary">WBGene00110156</name>
</gene>
<feature type="region of interest" description="Disordered" evidence="1">
    <location>
        <begin position="39"/>
        <end position="82"/>
    </location>
</feature>
<sequence length="722" mass="82100">MSEAEWGETWDDWEAEADDFTFGPNGEFMDMSTMPVGWWEPLDWAEGDPAGQPSNNQSDDDSDRSTPPPPIAPPAKETTPQPKEMINEYYFVRRIIRHFRYIALVDAVKAHLNNCFENPPPGYEANYFLEEMKKWKEFADIADRMKGDMPISQQDGKVACRNTKSADRDYMEAAEYAEMFKAHEDQLARDVVHFGQHYAEFFKDISPTFKSSHDYVLEAFRDRIRDKPHVRKHLDKFCDLAKYGYDVAKDNKNVSEAYSLPCDGIWTSVGEKCCRLQAAKSSWNAHYINCYMVGGKLISIDTAETNAEITTFAGQDVFIGGAAYGPFGPEWVWADGRPFAFTNWKEESFSVPDIAKPCIRLDAAGFCFFTSRVMPVNQTNFACPEGVLRLGYVRNYYPAFYFDGLYRFRAELSLPPFDGSLASIYQKEVYTDVSTDDLDSLQWPHFKGLQPIEFDYNWQPLDHFVVLSPLTCVLVVSAYTIVTLLSHISKVIGSGKFSVIRDIWNFGAVRQSLESGSLEWIAAETSEVQAPWLAPHPLHIEPDFRKKITRVCEKSGSSVVSFFRSEWPEMYKIDDIMDSCSLNRVQLAPPSSYVDVVGISEVPFPYFFILHRDTPRKQFDTLNQILLRIYSAEFRSGFMIRRYLTKLPKSESPYGDASPSSSQDVSFIALSVNRLLLLFLILVVAIAVSLVVFVIEVTCLPRLREIVSPLKPSKAALLGLLP</sequence>
<evidence type="ECO:0000256" key="2">
    <source>
        <dbReference type="SAM" id="Phobius"/>
    </source>
</evidence>
<keyword evidence="4" id="KW-1185">Reference proteome</keyword>
<dbReference type="EnsemblMetazoa" id="PPA20602.1">
    <property type="protein sequence ID" value="PPA20602.1"/>
    <property type="gene ID" value="WBGene00110156"/>
</dbReference>